<accession>L8HGC6</accession>
<dbReference type="GO" id="GO:0016779">
    <property type="term" value="F:nucleotidyltransferase activity"/>
    <property type="evidence" value="ECO:0007669"/>
    <property type="project" value="UniProtKB-KW"/>
</dbReference>
<dbReference type="STRING" id="1257118.L8HGC6"/>
<evidence type="ECO:0000256" key="1">
    <source>
        <dbReference type="ARBA" id="ARBA00022679"/>
    </source>
</evidence>
<keyword evidence="4" id="KW-0548">Nucleotidyltransferase</keyword>
<proteinExistence type="predicted"/>
<sequence length="599" mass="65763">MEASSCAALDFAAIQRRKTTDYLAVIAEAAHAPPQDFWEVVVVTAADQDQKRFYECQLDERRQQGSIPSHVKYLVVEDPPGDKIGCGGSTMHVLHLLDELYGPQLYQLKVLIIHAGGYSKRLPNHSATGKIFASVPYSLVEGGPGCSMLELKFVMFIDFPRNMKSGVFISCADDIELFESTGCNFHNAGFTAMSHPAEAEIGLTHGVFVLEKNLSDEVSSKSLTPSSDDDAASLLPVHSCRRFLHKPSMELMKQAGAFLSNQQVMVDSNFFFDTNVAKSLLQYYRSVKPLRCEIDAYGDFMQPLGSEAEDSYLTNTRNVSVVTDSLATVRRQLYELLKGTQLNVIPFIPSLFIHIGTCQEYLDHFCVNLPKLGFSRHVFNAGLPSTLHCIFGDDVRVSEMSVVEYCRLPRTQSTVGSRCILKYCATDLQADEATEVHIPGDLIMQTLPCQLPAADAATQPTKGWITSFFGINDDFKKTAATPAQAAASLQLRGVPLGTVAAQLGLADATTLWPPGEQHCSVWNARVFPVASTPEESLRLSLAVVASLVQPDRTRAVVGATETGQARLSWEEALKCKDMPALVLKRSRHLQAIVAARQQH</sequence>
<dbReference type="PANTHER" id="PTHR15045">
    <property type="entry name" value="FUCOSE-1-PHOSPHATE GUANYLYLTRANSFERASE"/>
    <property type="match status" value="1"/>
</dbReference>
<dbReference type="EMBL" id="KB007853">
    <property type="protein sequence ID" value="ELR23778.1"/>
    <property type="molecule type" value="Genomic_DNA"/>
</dbReference>
<dbReference type="GeneID" id="14924770"/>
<dbReference type="Pfam" id="PF07959">
    <property type="entry name" value="Fucose_pyrophosphorylase"/>
    <property type="match status" value="1"/>
</dbReference>
<dbReference type="OrthoDB" id="10062280at2759"/>
<dbReference type="OMA" id="DMIAYRE"/>
<protein>
    <submittedName>
        <fullName evidence="4">Fucose1-phosphate guanylyltransferase</fullName>
    </submittedName>
</protein>
<evidence type="ECO:0000313" key="5">
    <source>
        <dbReference type="Proteomes" id="UP000011083"/>
    </source>
</evidence>
<reference evidence="4 5" key="1">
    <citation type="journal article" date="2013" name="Genome Biol.">
        <title>Genome of Acanthamoeba castellanii highlights extensive lateral gene transfer and early evolution of tyrosine kinase signaling.</title>
        <authorList>
            <person name="Clarke M."/>
            <person name="Lohan A.J."/>
            <person name="Liu B."/>
            <person name="Lagkouvardos I."/>
            <person name="Roy S."/>
            <person name="Zafar N."/>
            <person name="Bertelli C."/>
            <person name="Schilde C."/>
            <person name="Kianianmomeni A."/>
            <person name="Burglin T.R."/>
            <person name="Frech C."/>
            <person name="Turcotte B."/>
            <person name="Kopec K.O."/>
            <person name="Synnott J.M."/>
            <person name="Choo C."/>
            <person name="Paponov I."/>
            <person name="Finkler A."/>
            <person name="Soon Heng Tan C."/>
            <person name="Hutchins A.P."/>
            <person name="Weinmeier T."/>
            <person name="Rattei T."/>
            <person name="Chu J.S."/>
            <person name="Gimenez G."/>
            <person name="Irimia M."/>
            <person name="Rigden D.J."/>
            <person name="Fitzpatrick D.A."/>
            <person name="Lorenzo-Morales J."/>
            <person name="Bateman A."/>
            <person name="Chiu C.H."/>
            <person name="Tang P."/>
            <person name="Hegemann P."/>
            <person name="Fromm H."/>
            <person name="Raoult D."/>
            <person name="Greub G."/>
            <person name="Miranda-Saavedra D."/>
            <person name="Chen N."/>
            <person name="Nash P."/>
            <person name="Ginger M.L."/>
            <person name="Horn M."/>
            <person name="Schaap P."/>
            <person name="Caler L."/>
            <person name="Loftus B."/>
        </authorList>
    </citation>
    <scope>NUCLEOTIDE SEQUENCE [LARGE SCALE GENOMIC DNA]</scope>
    <source>
        <strain evidence="4 5">Neff</strain>
    </source>
</reference>
<dbReference type="PANTHER" id="PTHR15045:SF1">
    <property type="entry name" value="FUCOSE-1-PHOSPHATE GUANYLYLTRANSFERASE"/>
    <property type="match status" value="1"/>
</dbReference>
<dbReference type="VEuPathDB" id="AmoebaDB:ACA1_001300"/>
<name>L8HGC6_ACACF</name>
<evidence type="ECO:0000259" key="3">
    <source>
        <dbReference type="Pfam" id="PF07959"/>
    </source>
</evidence>
<feature type="domain" description="GDP-fucose pyrophosphorylase" evidence="3">
    <location>
        <begin position="104"/>
        <end position="531"/>
    </location>
</feature>
<dbReference type="RefSeq" id="XP_004353306.1">
    <property type="nucleotide sequence ID" value="XM_004353254.1"/>
</dbReference>
<keyword evidence="1 4" id="KW-0808">Transferase</keyword>
<evidence type="ECO:0000313" key="4">
    <source>
        <dbReference type="EMBL" id="ELR23778.1"/>
    </source>
</evidence>
<gene>
    <name evidence="4" type="ORF">ACA1_001300</name>
</gene>
<evidence type="ECO:0000256" key="2">
    <source>
        <dbReference type="ARBA" id="ARBA00022741"/>
    </source>
</evidence>
<dbReference type="KEGG" id="acan:ACA1_001300"/>
<keyword evidence="2" id="KW-0547">Nucleotide-binding</keyword>
<dbReference type="GO" id="GO:0042350">
    <property type="term" value="P:GDP-L-fucose biosynthetic process"/>
    <property type="evidence" value="ECO:0007669"/>
    <property type="project" value="UniProtKB-ARBA"/>
</dbReference>
<dbReference type="Proteomes" id="UP000011083">
    <property type="component" value="Unassembled WGS sequence"/>
</dbReference>
<keyword evidence="5" id="KW-1185">Reference proteome</keyword>
<dbReference type="GO" id="GO:0000166">
    <property type="term" value="F:nucleotide binding"/>
    <property type="evidence" value="ECO:0007669"/>
    <property type="project" value="UniProtKB-KW"/>
</dbReference>
<organism evidence="4 5">
    <name type="scientific">Acanthamoeba castellanii (strain ATCC 30010 / Neff)</name>
    <dbReference type="NCBI Taxonomy" id="1257118"/>
    <lineage>
        <taxon>Eukaryota</taxon>
        <taxon>Amoebozoa</taxon>
        <taxon>Discosea</taxon>
        <taxon>Longamoebia</taxon>
        <taxon>Centramoebida</taxon>
        <taxon>Acanthamoebidae</taxon>
        <taxon>Acanthamoeba</taxon>
    </lineage>
</organism>
<dbReference type="InterPro" id="IPR012887">
    <property type="entry name" value="GDP_fucose_pyrophosphorylase"/>
</dbReference>
<dbReference type="AlphaFoldDB" id="L8HGC6"/>